<evidence type="ECO:0000256" key="1">
    <source>
        <dbReference type="SAM" id="MobiDB-lite"/>
    </source>
</evidence>
<sequence length="269" mass="29164">MSKPTSTGSKDSHDSGEMGKKRGAEDEGNEEGDLILDLPLAESLTTSPAASTVPATTSQFLFTEDFKMLLVGFVRGDTLMALRVATKAWKVVADALIDEGMRSGELMDHGGNDTYWKVTEDRGKRRKLVTRVIFLLNIKKVGDFACYSAINLVVVDIPEGVVSIGKGAFSYCFSLTTVSFSTTLTSIGEYDFEYCSSLDNVDLLHSNLQELGNCAFFGCGELKSMTIPDSLQTLGKDVFCGCSKLVLSNIMTNDTDAVVAYLFSKQTIS</sequence>
<dbReference type="InterPro" id="IPR053139">
    <property type="entry name" value="Surface_bspA-like"/>
</dbReference>
<dbReference type="AlphaFoldDB" id="A0A9W7EGS4"/>
<name>A0A9W7EGS4_9STRA</name>
<dbReference type="Gene3D" id="3.80.10.10">
    <property type="entry name" value="Ribonuclease Inhibitor"/>
    <property type="match status" value="1"/>
</dbReference>
<dbReference type="EMBL" id="BLQM01000284">
    <property type="protein sequence ID" value="GMH80524.1"/>
    <property type="molecule type" value="Genomic_DNA"/>
</dbReference>
<feature type="region of interest" description="Disordered" evidence="1">
    <location>
        <begin position="1"/>
        <end position="30"/>
    </location>
</feature>
<gene>
    <name evidence="2" type="ORF">TL16_g08579</name>
</gene>
<evidence type="ECO:0000313" key="2">
    <source>
        <dbReference type="EMBL" id="GMH80524.1"/>
    </source>
</evidence>
<organism evidence="2 3">
    <name type="scientific">Triparma laevis f. inornata</name>
    <dbReference type="NCBI Taxonomy" id="1714386"/>
    <lineage>
        <taxon>Eukaryota</taxon>
        <taxon>Sar</taxon>
        <taxon>Stramenopiles</taxon>
        <taxon>Ochrophyta</taxon>
        <taxon>Bolidophyceae</taxon>
        <taxon>Parmales</taxon>
        <taxon>Triparmaceae</taxon>
        <taxon>Triparma</taxon>
    </lineage>
</organism>
<dbReference type="PANTHER" id="PTHR45661:SF3">
    <property type="entry name" value="IG-LIKE DOMAIN-CONTAINING PROTEIN"/>
    <property type="match status" value="1"/>
</dbReference>
<feature type="compositionally biased region" description="Basic and acidic residues" evidence="1">
    <location>
        <begin position="10"/>
        <end position="25"/>
    </location>
</feature>
<dbReference type="Proteomes" id="UP001162640">
    <property type="component" value="Unassembled WGS sequence"/>
</dbReference>
<dbReference type="InterPro" id="IPR032675">
    <property type="entry name" value="LRR_dom_sf"/>
</dbReference>
<protein>
    <submittedName>
        <fullName evidence="2">Uncharacterized protein</fullName>
    </submittedName>
</protein>
<accession>A0A9W7EGS4</accession>
<proteinExistence type="predicted"/>
<dbReference type="SUPFAM" id="SSF52058">
    <property type="entry name" value="L domain-like"/>
    <property type="match status" value="1"/>
</dbReference>
<dbReference type="PANTHER" id="PTHR45661">
    <property type="entry name" value="SURFACE ANTIGEN"/>
    <property type="match status" value="1"/>
</dbReference>
<dbReference type="Pfam" id="PF13306">
    <property type="entry name" value="LRR_5"/>
    <property type="match status" value="1"/>
</dbReference>
<evidence type="ECO:0000313" key="3">
    <source>
        <dbReference type="Proteomes" id="UP001162640"/>
    </source>
</evidence>
<reference evidence="3" key="1">
    <citation type="journal article" date="2023" name="Commun. Biol.">
        <title>Genome analysis of Parmales, the sister group of diatoms, reveals the evolutionary specialization of diatoms from phago-mixotrophs to photoautotrophs.</title>
        <authorList>
            <person name="Ban H."/>
            <person name="Sato S."/>
            <person name="Yoshikawa S."/>
            <person name="Yamada K."/>
            <person name="Nakamura Y."/>
            <person name="Ichinomiya M."/>
            <person name="Sato N."/>
            <person name="Blanc-Mathieu R."/>
            <person name="Endo H."/>
            <person name="Kuwata A."/>
            <person name="Ogata H."/>
        </authorList>
    </citation>
    <scope>NUCLEOTIDE SEQUENCE [LARGE SCALE GENOMIC DNA]</scope>
</reference>
<dbReference type="InterPro" id="IPR026906">
    <property type="entry name" value="LRR_5"/>
</dbReference>
<comment type="caution">
    <text evidence="2">The sequence shown here is derived from an EMBL/GenBank/DDBJ whole genome shotgun (WGS) entry which is preliminary data.</text>
</comment>